<dbReference type="GO" id="GO:0016740">
    <property type="term" value="F:transferase activity"/>
    <property type="evidence" value="ECO:0007669"/>
    <property type="project" value="InterPro"/>
</dbReference>
<evidence type="ECO:0000256" key="1">
    <source>
        <dbReference type="SAM" id="SignalP"/>
    </source>
</evidence>
<keyword evidence="1" id="KW-0732">Signal</keyword>
<feature type="chain" id="PRO_5038712838" evidence="1">
    <location>
        <begin position="30"/>
        <end position="270"/>
    </location>
</feature>
<dbReference type="EMBL" id="DWWT01000022">
    <property type="protein sequence ID" value="HJC05549.1"/>
    <property type="molecule type" value="Genomic_DNA"/>
</dbReference>
<dbReference type="PANTHER" id="PTHR38589:SF1">
    <property type="entry name" value="BLR0621 PROTEIN"/>
    <property type="match status" value="1"/>
</dbReference>
<name>A0A9D2MY89_9FIRM</name>
<reference evidence="3" key="1">
    <citation type="journal article" date="2021" name="PeerJ">
        <title>Extensive microbial diversity within the chicken gut microbiome revealed by metagenomics and culture.</title>
        <authorList>
            <person name="Gilroy R."/>
            <person name="Ravi A."/>
            <person name="Getino M."/>
            <person name="Pursley I."/>
            <person name="Horton D.L."/>
            <person name="Alikhan N.F."/>
            <person name="Baker D."/>
            <person name="Gharbi K."/>
            <person name="Hall N."/>
            <person name="Watson M."/>
            <person name="Adriaenssens E.M."/>
            <person name="Foster-Nyarko E."/>
            <person name="Jarju S."/>
            <person name="Secka A."/>
            <person name="Antonio M."/>
            <person name="Oren A."/>
            <person name="Chaudhuri R.R."/>
            <person name="La Ragione R."/>
            <person name="Hildebrand F."/>
            <person name="Pallen M.J."/>
        </authorList>
    </citation>
    <scope>NUCLEOTIDE SEQUENCE</scope>
    <source>
        <strain evidence="3">CHK180-15479</strain>
    </source>
</reference>
<dbReference type="InterPro" id="IPR005490">
    <property type="entry name" value="LD_TPept_cat_dom"/>
</dbReference>
<gene>
    <name evidence="3" type="ORF">H9704_05265</name>
</gene>
<accession>A0A9D2MY89</accession>
<evidence type="ECO:0000313" key="4">
    <source>
        <dbReference type="Proteomes" id="UP000823910"/>
    </source>
</evidence>
<comment type="caution">
    <text evidence="3">The sequence shown here is derived from an EMBL/GenBank/DDBJ whole genome shotgun (WGS) entry which is preliminary data.</text>
</comment>
<dbReference type="Proteomes" id="UP000823910">
    <property type="component" value="Unassembled WGS sequence"/>
</dbReference>
<sequence length="270" mass="28845">MIRKRLAAGIRAAVLAAVLGAVMGGTAMAAGMAENDRDLVTGPGAQNQTEEREQTGTFDVNRFVLPEEARVLVVVEGTGASACNAYAFERGENGWELRMQTGGYLGLNGMSNHRTEGDKTTPIGVFQMNTPFGQDAPLEGFPANYIKVDETYIWSQDSNRLVRDLSASGEQVGTAGYAEHYDYVIDAGYNRNAVPKAGSALFLHCIGQGKTYTSGCVSIPKEEMAKVMRLYGTYGDGACYIAQAPAGTFELIYDTYGANNGLSPEGDFGV</sequence>
<evidence type="ECO:0000313" key="3">
    <source>
        <dbReference type="EMBL" id="HJC05549.1"/>
    </source>
</evidence>
<dbReference type="Pfam" id="PF03734">
    <property type="entry name" value="YkuD"/>
    <property type="match status" value="1"/>
</dbReference>
<dbReference type="AlphaFoldDB" id="A0A9D2MY89"/>
<feature type="signal peptide" evidence="1">
    <location>
        <begin position="1"/>
        <end position="29"/>
    </location>
</feature>
<dbReference type="PANTHER" id="PTHR38589">
    <property type="entry name" value="BLR0621 PROTEIN"/>
    <property type="match status" value="1"/>
</dbReference>
<reference evidence="3" key="2">
    <citation type="submission" date="2021-04" db="EMBL/GenBank/DDBJ databases">
        <authorList>
            <person name="Gilroy R."/>
        </authorList>
    </citation>
    <scope>NUCLEOTIDE SEQUENCE</scope>
    <source>
        <strain evidence="3">CHK180-15479</strain>
    </source>
</reference>
<feature type="domain" description="L,D-TPase catalytic" evidence="2">
    <location>
        <begin position="85"/>
        <end position="227"/>
    </location>
</feature>
<evidence type="ECO:0000259" key="2">
    <source>
        <dbReference type="Pfam" id="PF03734"/>
    </source>
</evidence>
<organism evidence="3 4">
    <name type="scientific">Candidatus Enterocloster excrementipullorum</name>
    <dbReference type="NCBI Taxonomy" id="2838559"/>
    <lineage>
        <taxon>Bacteria</taxon>
        <taxon>Bacillati</taxon>
        <taxon>Bacillota</taxon>
        <taxon>Clostridia</taxon>
        <taxon>Lachnospirales</taxon>
        <taxon>Lachnospiraceae</taxon>
        <taxon>Enterocloster</taxon>
    </lineage>
</organism>
<proteinExistence type="predicted"/>
<protein>
    <submittedName>
        <fullName evidence="3">L,D-transpeptidase family protein</fullName>
    </submittedName>
</protein>